<reference evidence="11" key="1">
    <citation type="submission" date="2023-07" db="EMBL/GenBank/DDBJ databases">
        <title>Functional and genomic diversity of the sorghum phyllosphere microbiome.</title>
        <authorList>
            <person name="Shade A."/>
        </authorList>
    </citation>
    <scope>NUCLEOTIDE SEQUENCE</scope>
    <source>
        <strain evidence="11">SORGH_AS_0908</strain>
    </source>
</reference>
<evidence type="ECO:0000256" key="5">
    <source>
        <dbReference type="ARBA" id="ARBA00022764"/>
    </source>
</evidence>
<evidence type="ECO:0000256" key="1">
    <source>
        <dbReference type="ARBA" id="ARBA00004418"/>
    </source>
</evidence>
<dbReference type="PROSITE" id="PS51352">
    <property type="entry name" value="THIOREDOXIN_2"/>
    <property type="match status" value="1"/>
</dbReference>
<evidence type="ECO:0000256" key="2">
    <source>
        <dbReference type="ARBA" id="ARBA00005791"/>
    </source>
</evidence>
<dbReference type="Gene3D" id="3.40.30.10">
    <property type="entry name" value="Glutaredoxin"/>
    <property type="match status" value="1"/>
</dbReference>
<feature type="signal peptide" evidence="9">
    <location>
        <begin position="1"/>
        <end position="35"/>
    </location>
</feature>
<evidence type="ECO:0000256" key="9">
    <source>
        <dbReference type="SAM" id="SignalP"/>
    </source>
</evidence>
<organism evidence="11 12">
    <name type="scientific">Pseudoxanthomonas winnipegensis</name>
    <dbReference type="NCBI Taxonomy" id="2480810"/>
    <lineage>
        <taxon>Bacteria</taxon>
        <taxon>Pseudomonadati</taxon>
        <taxon>Pseudomonadota</taxon>
        <taxon>Gammaproteobacteria</taxon>
        <taxon>Lysobacterales</taxon>
        <taxon>Lysobacteraceae</taxon>
        <taxon>Pseudoxanthomonas</taxon>
    </lineage>
</organism>
<name>A0AAW8GGM4_9GAMM</name>
<dbReference type="AlphaFoldDB" id="A0AAW8GGM4"/>
<dbReference type="SUPFAM" id="SSF52833">
    <property type="entry name" value="Thioredoxin-like"/>
    <property type="match status" value="1"/>
</dbReference>
<evidence type="ECO:0000256" key="7">
    <source>
        <dbReference type="ARBA" id="ARBA00023284"/>
    </source>
</evidence>
<dbReference type="InterPro" id="IPR050824">
    <property type="entry name" value="Thiol_disulfide_DsbA"/>
</dbReference>
<evidence type="ECO:0000256" key="8">
    <source>
        <dbReference type="SAM" id="MobiDB-lite"/>
    </source>
</evidence>
<comment type="similarity">
    <text evidence="2">Belongs to the thioredoxin family. DsbA subfamily.</text>
</comment>
<dbReference type="EMBL" id="JAUTBB010000001">
    <property type="protein sequence ID" value="MDQ1121363.1"/>
    <property type="molecule type" value="Genomic_DNA"/>
</dbReference>
<dbReference type="PANTHER" id="PTHR35891:SF2">
    <property type="entry name" value="THIOL:DISULFIDE INTERCHANGE PROTEIN DSBA"/>
    <property type="match status" value="1"/>
</dbReference>
<feature type="domain" description="Thioredoxin" evidence="10">
    <location>
        <begin position="70"/>
        <end position="280"/>
    </location>
</feature>
<dbReference type="CDD" id="cd03019">
    <property type="entry name" value="DsbA_DsbA"/>
    <property type="match status" value="1"/>
</dbReference>
<proteinExistence type="inferred from homology"/>
<evidence type="ECO:0000256" key="6">
    <source>
        <dbReference type="ARBA" id="ARBA00023157"/>
    </source>
</evidence>
<keyword evidence="5" id="KW-0574">Periplasm</keyword>
<keyword evidence="11" id="KW-0560">Oxidoreductase</keyword>
<feature type="compositionally biased region" description="Low complexity" evidence="8">
    <location>
        <begin position="59"/>
        <end position="86"/>
    </location>
</feature>
<dbReference type="InterPro" id="IPR001853">
    <property type="entry name" value="DSBA-like_thioredoxin_dom"/>
</dbReference>
<protein>
    <recommendedName>
        <fullName evidence="3">Thiol:disulfide interchange protein DsbA</fullName>
    </recommendedName>
</protein>
<dbReference type="GO" id="GO:0042597">
    <property type="term" value="C:periplasmic space"/>
    <property type="evidence" value="ECO:0007669"/>
    <property type="project" value="UniProtKB-SubCell"/>
</dbReference>
<dbReference type="InterPro" id="IPR013766">
    <property type="entry name" value="Thioredoxin_domain"/>
</dbReference>
<evidence type="ECO:0000313" key="11">
    <source>
        <dbReference type="EMBL" id="MDQ1121363.1"/>
    </source>
</evidence>
<evidence type="ECO:0000259" key="10">
    <source>
        <dbReference type="PROSITE" id="PS51352"/>
    </source>
</evidence>
<dbReference type="InterPro" id="IPR023205">
    <property type="entry name" value="DsbA/DsbL"/>
</dbReference>
<dbReference type="Proteomes" id="UP001234354">
    <property type="component" value="Unassembled WGS sequence"/>
</dbReference>
<comment type="caution">
    <text evidence="11">The sequence shown here is derived from an EMBL/GenBank/DDBJ whole genome shotgun (WGS) entry which is preliminary data.</text>
</comment>
<dbReference type="GO" id="GO:0016491">
    <property type="term" value="F:oxidoreductase activity"/>
    <property type="evidence" value="ECO:0007669"/>
    <property type="project" value="UniProtKB-KW"/>
</dbReference>
<keyword evidence="7" id="KW-0676">Redox-active center</keyword>
<comment type="subcellular location">
    <subcellularLocation>
        <location evidence="1">Periplasm</location>
    </subcellularLocation>
</comment>
<feature type="region of interest" description="Disordered" evidence="8">
    <location>
        <begin position="59"/>
        <end position="111"/>
    </location>
</feature>
<keyword evidence="6" id="KW-1015">Disulfide bond</keyword>
<sequence>MPRAPARFFACCYGVAPTMKTRFALALVALLPVLAACSKEDASAATAASTPAASAPAASAPAAPAATDTSAPAASAPAEAAAPDAPNNNPIVPPQGPAPVEGTDYSVIADGQPFEPADGKIEVVEGFNYICPACAQFEPGFNQWKAKQPADVKVVYVPAQFRPDFREYAKVYYAAQALGIEKKSHDAMFKAIHVDHALPGEGEPFDADKVAQWYTQYGVTADQFKQAMASFAVAGKLSKANQFLMRAQIPGTPALIVGGKYLVKGRSMADMLRITDHLIAKERQAAK</sequence>
<keyword evidence="4 9" id="KW-0732">Signal</keyword>
<dbReference type="Pfam" id="PF01323">
    <property type="entry name" value="DSBA"/>
    <property type="match status" value="1"/>
</dbReference>
<dbReference type="PANTHER" id="PTHR35891">
    <property type="entry name" value="THIOL:DISULFIDE INTERCHANGE PROTEIN DSBA"/>
    <property type="match status" value="1"/>
</dbReference>
<evidence type="ECO:0000256" key="4">
    <source>
        <dbReference type="ARBA" id="ARBA00022729"/>
    </source>
</evidence>
<dbReference type="InterPro" id="IPR036249">
    <property type="entry name" value="Thioredoxin-like_sf"/>
</dbReference>
<evidence type="ECO:0000256" key="3">
    <source>
        <dbReference type="ARBA" id="ARBA00013831"/>
    </source>
</evidence>
<gene>
    <name evidence="11" type="ORF">QE383_003671</name>
</gene>
<accession>A0AAW8GGM4</accession>
<evidence type="ECO:0000313" key="12">
    <source>
        <dbReference type="Proteomes" id="UP001234354"/>
    </source>
</evidence>
<feature type="chain" id="PRO_5043723454" description="Thiol:disulfide interchange protein DsbA" evidence="9">
    <location>
        <begin position="36"/>
        <end position="287"/>
    </location>
</feature>